<feature type="domain" description="AMP-dependent synthetase/ligase" evidence="1">
    <location>
        <begin position="7"/>
        <end position="368"/>
    </location>
</feature>
<proteinExistence type="predicted"/>
<gene>
    <name evidence="3" type="ORF">KU392_05565</name>
</gene>
<dbReference type="Pfam" id="PF13193">
    <property type="entry name" value="AMP-binding_C"/>
    <property type="match status" value="1"/>
</dbReference>
<dbReference type="Proteomes" id="UP000722165">
    <property type="component" value="Unassembled WGS sequence"/>
</dbReference>
<dbReference type="Pfam" id="PF00501">
    <property type="entry name" value="AMP-binding"/>
    <property type="match status" value="1"/>
</dbReference>
<dbReference type="PANTHER" id="PTHR43767:SF1">
    <property type="entry name" value="NONRIBOSOMAL PEPTIDE SYNTHASE PES1 (EUROFUNG)-RELATED"/>
    <property type="match status" value="1"/>
</dbReference>
<evidence type="ECO:0000313" key="3">
    <source>
        <dbReference type="EMBL" id="MBV4396728.1"/>
    </source>
</evidence>
<evidence type="ECO:0000313" key="4">
    <source>
        <dbReference type="Proteomes" id="UP000722165"/>
    </source>
</evidence>
<dbReference type="InterPro" id="IPR025110">
    <property type="entry name" value="AMP-bd_C"/>
</dbReference>
<comment type="caution">
    <text evidence="3">The sequence shown here is derived from an EMBL/GenBank/DDBJ whole genome shotgun (WGS) entry which is preliminary data.</text>
</comment>
<dbReference type="InterPro" id="IPR000873">
    <property type="entry name" value="AMP-dep_synth/lig_dom"/>
</dbReference>
<dbReference type="PROSITE" id="PS00455">
    <property type="entry name" value="AMP_BINDING"/>
    <property type="match status" value="1"/>
</dbReference>
<name>A0ABS6NM70_9BURK</name>
<dbReference type="InterPro" id="IPR020845">
    <property type="entry name" value="AMP-binding_CS"/>
</dbReference>
<evidence type="ECO:0000259" key="2">
    <source>
        <dbReference type="Pfam" id="PF13193"/>
    </source>
</evidence>
<dbReference type="EMBL" id="JAHSPR010000003">
    <property type="protein sequence ID" value="MBV4396728.1"/>
    <property type="molecule type" value="Genomic_DNA"/>
</dbReference>
<sequence length="508" mass="55133">MNLALYLQRTATANPNAPAVYSGTQLQLNYGELLQRTTALAGYLKHAFGVKPGDRVAIYAANCVEYLEILHAILWIGAVSVPVNYKLHNKELDYVLADCEARVLIVSQALSACTDNLANPPAHILIPGSPEYGQALQHAGAPMYDCGPDELASLFYTSGTTGRPKGVMQSHGNLQAMTVSYLTDVDTSDPADVMVYAAPMSHGAGLYNYVHMLSGARHLVPLSGGFEPAELAELAASMGRLTFFAAPTMVKRLLDYVIDSGADVSGFKTIVYGGGPMYVEDIQQALPVFGPRFVQIYGQGECPMAITALARHHLADATHPNWKERIASVGLPQSMVDVRVINAKGAPLDAGEIGEVAVRGAPVMQGYWRNEAATQKTLRDGWLLTGDTGFLDRNGFLTLHDRSKDLIISGGSNIYPREVEEVLLTHANVSEVAVVGQLDAEWGEVPVAFVVTRKGCTVEESELDRLCLDNLARFKRPKHYHIISALPKNSYGKVLKTELRQRLSTINI</sequence>
<dbReference type="RefSeq" id="WP_217734889.1">
    <property type="nucleotide sequence ID" value="NZ_JAHSPR010000003.1"/>
</dbReference>
<dbReference type="PANTHER" id="PTHR43767">
    <property type="entry name" value="LONG-CHAIN-FATTY-ACID--COA LIGASE"/>
    <property type="match status" value="1"/>
</dbReference>
<dbReference type="InterPro" id="IPR050237">
    <property type="entry name" value="ATP-dep_AMP-bd_enzyme"/>
</dbReference>
<protein>
    <submittedName>
        <fullName evidence="3">AMP-binding protein</fullName>
    </submittedName>
</protein>
<evidence type="ECO:0000259" key="1">
    <source>
        <dbReference type="Pfam" id="PF00501"/>
    </source>
</evidence>
<reference evidence="3 4" key="1">
    <citation type="submission" date="2021-06" db="EMBL/GenBank/DDBJ databases">
        <authorList>
            <person name="Lu T."/>
            <person name="Wang Q."/>
            <person name="Han X."/>
        </authorList>
    </citation>
    <scope>NUCLEOTIDE SEQUENCE [LARGE SCALE GENOMIC DNA]</scope>
    <source>
        <strain evidence="3 4">LAM0050</strain>
    </source>
</reference>
<keyword evidence="4" id="KW-1185">Reference proteome</keyword>
<accession>A0ABS6NM70</accession>
<organism evidence="3 4">
    <name type="scientific">Advenella alkanexedens</name>
    <dbReference type="NCBI Taxonomy" id="1481665"/>
    <lineage>
        <taxon>Bacteria</taxon>
        <taxon>Pseudomonadati</taxon>
        <taxon>Pseudomonadota</taxon>
        <taxon>Betaproteobacteria</taxon>
        <taxon>Burkholderiales</taxon>
        <taxon>Alcaligenaceae</taxon>
    </lineage>
</organism>
<feature type="domain" description="AMP-binding enzyme C-terminal" evidence="2">
    <location>
        <begin position="418"/>
        <end position="493"/>
    </location>
</feature>